<gene>
    <name evidence="2" type="ORF">GRF29_8g2981813</name>
</gene>
<keyword evidence="3" id="KW-1185">Reference proteome</keyword>
<reference evidence="2 3" key="1">
    <citation type="submission" date="2021-02" db="EMBL/GenBank/DDBJ databases">
        <title>Genome assembly of Pseudopithomyces chartarum.</title>
        <authorList>
            <person name="Jauregui R."/>
            <person name="Singh J."/>
            <person name="Voisey C."/>
        </authorList>
    </citation>
    <scope>NUCLEOTIDE SEQUENCE [LARGE SCALE GENOMIC DNA]</scope>
    <source>
        <strain evidence="2 3">AGR01</strain>
    </source>
</reference>
<dbReference type="AlphaFoldDB" id="A0AAN6M4S6"/>
<evidence type="ECO:0000256" key="1">
    <source>
        <dbReference type="SAM" id="MobiDB-lite"/>
    </source>
</evidence>
<comment type="caution">
    <text evidence="2">The sequence shown here is derived from an EMBL/GenBank/DDBJ whole genome shotgun (WGS) entry which is preliminary data.</text>
</comment>
<organism evidence="2 3">
    <name type="scientific">Pseudopithomyces chartarum</name>
    <dbReference type="NCBI Taxonomy" id="1892770"/>
    <lineage>
        <taxon>Eukaryota</taxon>
        <taxon>Fungi</taxon>
        <taxon>Dikarya</taxon>
        <taxon>Ascomycota</taxon>
        <taxon>Pezizomycotina</taxon>
        <taxon>Dothideomycetes</taxon>
        <taxon>Pleosporomycetidae</taxon>
        <taxon>Pleosporales</taxon>
        <taxon>Massarineae</taxon>
        <taxon>Didymosphaeriaceae</taxon>
        <taxon>Pseudopithomyces</taxon>
    </lineage>
</organism>
<accession>A0AAN6M4S6</accession>
<protein>
    <submittedName>
        <fullName evidence="2">Uncharacterized protein</fullName>
    </submittedName>
</protein>
<sequence length="107" mass="12298">MPTSQQHTHKPANPPQVRTEKKRSFDMVLTAIKMDLMRDYEFYEEALRAVIHTKTWGGDATAWFNQMDDLVQGKPLAEMSHEGVKFLIEEMIKDFAAEGLMPTQVSQ</sequence>
<name>A0AAN6M4S6_9PLEO</name>
<evidence type="ECO:0000313" key="2">
    <source>
        <dbReference type="EMBL" id="KAK3216319.1"/>
    </source>
</evidence>
<proteinExistence type="predicted"/>
<feature type="region of interest" description="Disordered" evidence="1">
    <location>
        <begin position="1"/>
        <end position="21"/>
    </location>
</feature>
<dbReference type="Proteomes" id="UP001280581">
    <property type="component" value="Unassembled WGS sequence"/>
</dbReference>
<evidence type="ECO:0000313" key="3">
    <source>
        <dbReference type="Proteomes" id="UP001280581"/>
    </source>
</evidence>
<dbReference type="EMBL" id="WVTA01000002">
    <property type="protein sequence ID" value="KAK3216319.1"/>
    <property type="molecule type" value="Genomic_DNA"/>
</dbReference>